<evidence type="ECO:0000259" key="2">
    <source>
        <dbReference type="Pfam" id="PF13439"/>
    </source>
</evidence>
<feature type="domain" description="Glycosyltransferase subfamily 4-like N-terminal" evidence="2">
    <location>
        <begin position="13"/>
        <end position="174"/>
    </location>
</feature>
<dbReference type="InterPro" id="IPR050194">
    <property type="entry name" value="Glycosyltransferase_grp1"/>
</dbReference>
<dbReference type="CDD" id="cd03801">
    <property type="entry name" value="GT4_PimA-like"/>
    <property type="match status" value="1"/>
</dbReference>
<feature type="domain" description="Glycosyl transferase family 1" evidence="1">
    <location>
        <begin position="190"/>
        <end position="352"/>
    </location>
</feature>
<dbReference type="Gene3D" id="3.40.50.2000">
    <property type="entry name" value="Glycogen Phosphorylase B"/>
    <property type="match status" value="2"/>
</dbReference>
<reference evidence="3 4" key="1">
    <citation type="journal article" date="2016" name="Nat. Commun.">
        <title>Thousands of microbial genomes shed light on interconnected biogeochemical processes in an aquifer system.</title>
        <authorList>
            <person name="Anantharaman K."/>
            <person name="Brown C.T."/>
            <person name="Hug L.A."/>
            <person name="Sharon I."/>
            <person name="Castelle C.J."/>
            <person name="Probst A.J."/>
            <person name="Thomas B.C."/>
            <person name="Singh A."/>
            <person name="Wilkins M.J."/>
            <person name="Karaoz U."/>
            <person name="Brodie E.L."/>
            <person name="Williams K.H."/>
            <person name="Hubbard S.S."/>
            <person name="Banfield J.F."/>
        </authorList>
    </citation>
    <scope>NUCLEOTIDE SEQUENCE [LARGE SCALE GENOMIC DNA]</scope>
</reference>
<sequence>MKVVFLSSLNGLGGGESNMLALVRELKRGYGVDPTVVIKKGGTLAGLAMGMGLQVVEIPGLSLRRGKMPFWSVGAYRSLKKLMGEIKPEIVHVNDLETLVYAAAARTLGKLPFKIVWVCHGWWWWQPKFWPFTSIYKQADRVLSVSKFVQDKLPENLRKAKGKIGVIHLGIDTNKFSPLVKPDPLVKELSKGGTLIGMIGRFQKLKGHMRLLEALDEPIEGRPYKIFFVGDNTFRRRADDRNIKLLKSAIERNEHWKSCVIWTGFRENIERVISALDIVVCPSDFETFGLVNLEAMASGKAVVSTNVGGPREVITNGENGFLFDPSKNQLKEKLTELVINKALRETFGKKARIAVENNFSIEKQAREVARVYKEVL</sequence>
<dbReference type="PANTHER" id="PTHR45947:SF3">
    <property type="entry name" value="SULFOQUINOVOSYL TRANSFERASE SQD2"/>
    <property type="match status" value="1"/>
</dbReference>
<dbReference type="EMBL" id="MHIS01000015">
    <property type="protein sequence ID" value="OGY56420.1"/>
    <property type="molecule type" value="Genomic_DNA"/>
</dbReference>
<evidence type="ECO:0000259" key="1">
    <source>
        <dbReference type="Pfam" id="PF00534"/>
    </source>
</evidence>
<proteinExistence type="predicted"/>
<protein>
    <recommendedName>
        <fullName evidence="5">Glycosyltransferase subfamily 4-like N-terminal domain-containing protein</fullName>
    </recommendedName>
</protein>
<dbReference type="Proteomes" id="UP000178179">
    <property type="component" value="Unassembled WGS sequence"/>
</dbReference>
<gene>
    <name evidence="3" type="ORF">A2119_02160</name>
</gene>
<name>A0A1G1YXP1_9BACT</name>
<comment type="caution">
    <text evidence="3">The sequence shown here is derived from an EMBL/GenBank/DDBJ whole genome shotgun (WGS) entry which is preliminary data.</text>
</comment>
<dbReference type="InterPro" id="IPR001296">
    <property type="entry name" value="Glyco_trans_1"/>
</dbReference>
<dbReference type="Pfam" id="PF13439">
    <property type="entry name" value="Glyco_transf_4"/>
    <property type="match status" value="1"/>
</dbReference>
<dbReference type="Pfam" id="PF00534">
    <property type="entry name" value="Glycos_transf_1"/>
    <property type="match status" value="1"/>
</dbReference>
<organism evidence="3 4">
    <name type="scientific">Candidatus Colwellbacteria bacterium GWA2_46_10</name>
    <dbReference type="NCBI Taxonomy" id="1797684"/>
    <lineage>
        <taxon>Bacteria</taxon>
        <taxon>Candidatus Colwelliibacteriota</taxon>
    </lineage>
</organism>
<accession>A0A1G1YXP1</accession>
<dbReference type="PANTHER" id="PTHR45947">
    <property type="entry name" value="SULFOQUINOVOSYL TRANSFERASE SQD2"/>
    <property type="match status" value="1"/>
</dbReference>
<dbReference type="AlphaFoldDB" id="A0A1G1YXP1"/>
<evidence type="ECO:0000313" key="4">
    <source>
        <dbReference type="Proteomes" id="UP000178179"/>
    </source>
</evidence>
<evidence type="ECO:0000313" key="3">
    <source>
        <dbReference type="EMBL" id="OGY56420.1"/>
    </source>
</evidence>
<dbReference type="GO" id="GO:0016757">
    <property type="term" value="F:glycosyltransferase activity"/>
    <property type="evidence" value="ECO:0007669"/>
    <property type="project" value="InterPro"/>
</dbReference>
<evidence type="ECO:0008006" key="5">
    <source>
        <dbReference type="Google" id="ProtNLM"/>
    </source>
</evidence>
<dbReference type="SUPFAM" id="SSF53756">
    <property type="entry name" value="UDP-Glycosyltransferase/glycogen phosphorylase"/>
    <property type="match status" value="1"/>
</dbReference>
<dbReference type="InterPro" id="IPR028098">
    <property type="entry name" value="Glyco_trans_4-like_N"/>
</dbReference>